<dbReference type="GO" id="GO:0016491">
    <property type="term" value="F:oxidoreductase activity"/>
    <property type="evidence" value="ECO:0007669"/>
    <property type="project" value="UniProtKB-KW"/>
</dbReference>
<dbReference type="InterPro" id="IPR036291">
    <property type="entry name" value="NAD(P)-bd_dom_sf"/>
</dbReference>
<dbReference type="Pfam" id="PF00106">
    <property type="entry name" value="adh_short"/>
    <property type="match status" value="1"/>
</dbReference>
<name>A0A812T5I8_SYMPI</name>
<organism evidence="2 3">
    <name type="scientific">Symbiodinium pilosum</name>
    <name type="common">Dinoflagellate</name>
    <dbReference type="NCBI Taxonomy" id="2952"/>
    <lineage>
        <taxon>Eukaryota</taxon>
        <taxon>Sar</taxon>
        <taxon>Alveolata</taxon>
        <taxon>Dinophyceae</taxon>
        <taxon>Suessiales</taxon>
        <taxon>Symbiodiniaceae</taxon>
        <taxon>Symbiodinium</taxon>
    </lineage>
</organism>
<reference evidence="2" key="1">
    <citation type="submission" date="2021-02" db="EMBL/GenBank/DDBJ databases">
        <authorList>
            <person name="Dougan E. K."/>
            <person name="Rhodes N."/>
            <person name="Thang M."/>
            <person name="Chan C."/>
        </authorList>
    </citation>
    <scope>NUCLEOTIDE SEQUENCE</scope>
</reference>
<keyword evidence="1" id="KW-0560">Oxidoreductase</keyword>
<dbReference type="EMBL" id="CAJNIZ010028890">
    <property type="protein sequence ID" value="CAE7511552.1"/>
    <property type="molecule type" value="Genomic_DNA"/>
</dbReference>
<sequence>MEDVKALAALIAERHPRIHGILHNAATIDGSFTGKRKYTWNFHAEQTMAVNAMAPFYLTSLLMPQLQAAGNARVMFSTSPSMGGADYLDDLKCERYWTGLHAYRLSKLCLEMVAKEMHLRYGDAPKLTFHTFNPGTASTKLMRQGAAYGGGRKMGRGLREEYYLPKPRVRKASYLAMVDDKYQRESGHLVGDGQKMPQVIQDAAARQRLWQAELPC</sequence>
<evidence type="ECO:0000313" key="2">
    <source>
        <dbReference type="EMBL" id="CAE7511552.1"/>
    </source>
</evidence>
<keyword evidence="3" id="KW-1185">Reference proteome</keyword>
<dbReference type="SUPFAM" id="SSF51735">
    <property type="entry name" value="NAD(P)-binding Rossmann-fold domains"/>
    <property type="match status" value="1"/>
</dbReference>
<gene>
    <name evidence="2" type="primary">Smyd3</name>
    <name evidence="2" type="ORF">SPIL2461_LOCUS13315</name>
</gene>
<dbReference type="AlphaFoldDB" id="A0A812T5I8"/>
<dbReference type="PANTHER" id="PTHR43157:SF31">
    <property type="entry name" value="PHOSPHATIDYLINOSITOL-GLYCAN BIOSYNTHESIS CLASS F PROTEIN"/>
    <property type="match status" value="1"/>
</dbReference>
<dbReference type="Gene3D" id="3.40.50.720">
    <property type="entry name" value="NAD(P)-binding Rossmann-like Domain"/>
    <property type="match status" value="1"/>
</dbReference>
<proteinExistence type="predicted"/>
<dbReference type="InterPro" id="IPR002347">
    <property type="entry name" value="SDR_fam"/>
</dbReference>
<comment type="caution">
    <text evidence="2">The sequence shown here is derived from an EMBL/GenBank/DDBJ whole genome shotgun (WGS) entry which is preliminary data.</text>
</comment>
<accession>A0A812T5I8</accession>
<dbReference type="Proteomes" id="UP000649617">
    <property type="component" value="Unassembled WGS sequence"/>
</dbReference>
<evidence type="ECO:0000313" key="3">
    <source>
        <dbReference type="Proteomes" id="UP000649617"/>
    </source>
</evidence>
<evidence type="ECO:0000256" key="1">
    <source>
        <dbReference type="ARBA" id="ARBA00023002"/>
    </source>
</evidence>
<protein>
    <submittedName>
        <fullName evidence="2">Smyd3 protein</fullName>
    </submittedName>
</protein>
<dbReference type="OrthoDB" id="439210at2759"/>
<dbReference type="PANTHER" id="PTHR43157">
    <property type="entry name" value="PHOSPHATIDYLINOSITOL-GLYCAN BIOSYNTHESIS CLASS F PROTEIN-RELATED"/>
    <property type="match status" value="1"/>
</dbReference>